<accession>A0A6J6E0Y4</accession>
<name>A0A6J6E0Y4_9ZZZZ</name>
<dbReference type="AlphaFoldDB" id="A0A6J6E0Y4"/>
<dbReference type="EMBL" id="CAEZTG010000090">
    <property type="protein sequence ID" value="CAB4568865.1"/>
    <property type="molecule type" value="Genomic_DNA"/>
</dbReference>
<gene>
    <name evidence="1" type="ORF">UFOPK1603_01038</name>
</gene>
<reference evidence="1" key="1">
    <citation type="submission" date="2020-05" db="EMBL/GenBank/DDBJ databases">
        <authorList>
            <person name="Chiriac C."/>
            <person name="Salcher M."/>
            <person name="Ghai R."/>
            <person name="Kavagutti S V."/>
        </authorList>
    </citation>
    <scope>NUCLEOTIDE SEQUENCE</scope>
</reference>
<proteinExistence type="predicted"/>
<evidence type="ECO:0000313" key="1">
    <source>
        <dbReference type="EMBL" id="CAB4568865.1"/>
    </source>
</evidence>
<sequence>MAVGADHHSAREGVLLKHDLMDDAGSRLPETDAVLGRHGLEEVIHLGIDIVGRCEVDARVALGLDEMVAVNG</sequence>
<organism evidence="1">
    <name type="scientific">freshwater metagenome</name>
    <dbReference type="NCBI Taxonomy" id="449393"/>
    <lineage>
        <taxon>unclassified sequences</taxon>
        <taxon>metagenomes</taxon>
        <taxon>ecological metagenomes</taxon>
    </lineage>
</organism>
<protein>
    <submittedName>
        <fullName evidence="1">Unannotated protein</fullName>
    </submittedName>
</protein>